<feature type="transmembrane region" description="Helical" evidence="5">
    <location>
        <begin position="75"/>
        <end position="93"/>
    </location>
</feature>
<evidence type="ECO:0000256" key="3">
    <source>
        <dbReference type="ARBA" id="ARBA00022989"/>
    </source>
</evidence>
<feature type="transmembrane region" description="Helical" evidence="5">
    <location>
        <begin position="41"/>
        <end position="63"/>
    </location>
</feature>
<feature type="transmembrane region" description="Helical" evidence="5">
    <location>
        <begin position="99"/>
        <end position="119"/>
    </location>
</feature>
<keyword evidence="2 5" id="KW-0812">Transmembrane</keyword>
<dbReference type="InterPro" id="IPR027359">
    <property type="entry name" value="Volt_channel_dom_sf"/>
</dbReference>
<feature type="transmembrane region" description="Helical" evidence="5">
    <location>
        <begin position="190"/>
        <end position="210"/>
    </location>
</feature>
<comment type="caution">
    <text evidence="7">The sequence shown here is derived from an EMBL/GenBank/DDBJ whole genome shotgun (WGS) entry which is preliminary data.</text>
</comment>
<protein>
    <recommendedName>
        <fullName evidence="6">Potassium channel domain-containing protein</fullName>
    </recommendedName>
</protein>
<keyword evidence="4 5" id="KW-0472">Membrane</keyword>
<sequence length="224" mass="26145">MRRRTLGALRWIILALSVALIVFISIDIYNKVDFLRNRFYMKFQFVVCMVFIADFFIELLLTPRGSRMAYVRRRWYYLILSIPYLSIINRYNLHVNPDVLYCIRFVPLARGALALAIIYDYLTRNQLKSILAVYITILLIIVYFASLIFFEREQPVNAMVSSYWEALWWASAQVTTLGSAIYPVTVAGKILSVVLSIMGMIMFPLFTVYLTDLIIRRHRAAPNT</sequence>
<feature type="domain" description="Potassium channel" evidence="6">
    <location>
        <begin position="137"/>
        <end position="214"/>
    </location>
</feature>
<dbReference type="Gene3D" id="1.20.120.350">
    <property type="entry name" value="Voltage-gated potassium channels. Chain C"/>
    <property type="match status" value="1"/>
</dbReference>
<dbReference type="AlphaFoldDB" id="A0A1Q6I0J0"/>
<reference evidence="7 8" key="1">
    <citation type="journal article" date="2016" name="Nat. Biotechnol.">
        <title>Measurement of bacterial replication rates in microbial communities.</title>
        <authorList>
            <person name="Brown C.T."/>
            <person name="Olm M.R."/>
            <person name="Thomas B.C."/>
            <person name="Banfield J.F."/>
        </authorList>
    </citation>
    <scope>NUCLEOTIDE SEQUENCE [LARGE SCALE GENOMIC DNA]</scope>
    <source>
        <strain evidence="7">45_41</strain>
    </source>
</reference>
<dbReference type="EMBL" id="MNQU01000235">
    <property type="protein sequence ID" value="OKZ32259.1"/>
    <property type="molecule type" value="Genomic_DNA"/>
</dbReference>
<keyword evidence="3 5" id="KW-1133">Transmembrane helix</keyword>
<dbReference type="Proteomes" id="UP000186549">
    <property type="component" value="Unassembled WGS sequence"/>
</dbReference>
<feature type="transmembrane region" description="Helical" evidence="5">
    <location>
        <begin position="12"/>
        <end position="29"/>
    </location>
</feature>
<evidence type="ECO:0000256" key="4">
    <source>
        <dbReference type="ARBA" id="ARBA00023136"/>
    </source>
</evidence>
<evidence type="ECO:0000256" key="1">
    <source>
        <dbReference type="ARBA" id="ARBA00004141"/>
    </source>
</evidence>
<feature type="transmembrane region" description="Helical" evidence="5">
    <location>
        <begin position="131"/>
        <end position="150"/>
    </location>
</feature>
<proteinExistence type="predicted"/>
<name>A0A1Q6I0J0_BACUN</name>
<evidence type="ECO:0000256" key="2">
    <source>
        <dbReference type="ARBA" id="ARBA00022692"/>
    </source>
</evidence>
<dbReference type="Pfam" id="PF07885">
    <property type="entry name" value="Ion_trans_2"/>
    <property type="match status" value="1"/>
</dbReference>
<organism evidence="7 8">
    <name type="scientific">Bacteroides uniformis</name>
    <dbReference type="NCBI Taxonomy" id="820"/>
    <lineage>
        <taxon>Bacteria</taxon>
        <taxon>Pseudomonadati</taxon>
        <taxon>Bacteroidota</taxon>
        <taxon>Bacteroidia</taxon>
        <taxon>Bacteroidales</taxon>
        <taxon>Bacteroidaceae</taxon>
        <taxon>Bacteroides</taxon>
    </lineage>
</organism>
<evidence type="ECO:0000259" key="6">
    <source>
        <dbReference type="Pfam" id="PF07885"/>
    </source>
</evidence>
<evidence type="ECO:0000313" key="8">
    <source>
        <dbReference type="Proteomes" id="UP000186549"/>
    </source>
</evidence>
<gene>
    <name evidence="7" type="ORF">BHV79_11200</name>
</gene>
<dbReference type="InterPro" id="IPR013099">
    <property type="entry name" value="K_chnl_dom"/>
</dbReference>
<evidence type="ECO:0000256" key="5">
    <source>
        <dbReference type="SAM" id="Phobius"/>
    </source>
</evidence>
<dbReference type="SUPFAM" id="SSF81324">
    <property type="entry name" value="Voltage-gated potassium channels"/>
    <property type="match status" value="1"/>
</dbReference>
<accession>A0A1Q6I0J0</accession>
<evidence type="ECO:0000313" key="7">
    <source>
        <dbReference type="EMBL" id="OKZ32259.1"/>
    </source>
</evidence>
<dbReference type="Gene3D" id="1.10.287.70">
    <property type="match status" value="1"/>
</dbReference>
<dbReference type="GO" id="GO:0016020">
    <property type="term" value="C:membrane"/>
    <property type="evidence" value="ECO:0007669"/>
    <property type="project" value="UniProtKB-SubCell"/>
</dbReference>
<comment type="subcellular location">
    <subcellularLocation>
        <location evidence="1">Membrane</location>
        <topology evidence="1">Multi-pass membrane protein</topology>
    </subcellularLocation>
</comment>